<feature type="transmembrane region" description="Helical" evidence="12">
    <location>
        <begin position="77"/>
        <end position="96"/>
    </location>
</feature>
<feature type="transmembrane region" description="Helical" evidence="12">
    <location>
        <begin position="297"/>
        <end position="326"/>
    </location>
</feature>
<dbReference type="InterPro" id="IPR023299">
    <property type="entry name" value="ATPase_P-typ_cyto_dom_N"/>
</dbReference>
<dbReference type="Gene3D" id="3.40.1110.10">
    <property type="entry name" value="Calcium-transporting ATPase, cytoplasmic domain N"/>
    <property type="match status" value="1"/>
</dbReference>
<dbReference type="PRINTS" id="PR00120">
    <property type="entry name" value="HATPASE"/>
</dbReference>
<dbReference type="NCBIfam" id="TIGR01494">
    <property type="entry name" value="ATPase_P-type"/>
    <property type="match status" value="2"/>
</dbReference>
<feature type="transmembrane region" description="Helical" evidence="12">
    <location>
        <begin position="776"/>
        <end position="796"/>
    </location>
</feature>
<sequence length="941" mass="100676">MAEIHYPPEKLALPRGPLRTTSEYAVEDVQVVLDSLCADAAVGLTAQSAQQRRALYGDNVLQSAEDESLVVKFVKSIVTNSMVMLLLGSAGVSVLVGNWDDAFSITLAILIVSTVGFVQEYRSEKSLEALSSLVPNHCHVVRDGEQHKILADYLVPGDIVRLAIGDRIPADVRIVEAYHFEVDESALTGESEPLAKSAATVALARPAVGELMFSERTNIGFMGTLVRHGTAAGVVLRTGADTEFGKIHAMMQDIEVPRTPLQRDMDKLGQQLSVASFAAIGFIFLVGLVQGKGWLEMFTIGVSLAVAAIPEGLPIVVTVTLALGVFKMAKRKAICRKLPSVETLGAVNTICADKTGTLTLNRMEVEYLYTPADGLSPVNEFTAAAVSETRSYLQLLRVGNLCNNSVSDKGGFIGQATDIAILNAALRVRNFDERERVKRLAEIPFSSELKCMQVTISGDSGPAFLPAAGVAGDIVCLKGALETVLERCTMTFGPTGAAEPLSEAALSGIASHSSSLSLRGLRVVAAAVGAAEREMVFCGLFVMHDPPRPNVRDTIEQLMSAGVRTIMITGDARETAVSVARHIGIPVSSERHGCMLGSQMDMLGDRDLAEHIREVSVFARATPRHKVRIVQALQAAGVVVAMTGDGVNDAPALKLADIGISMGENATDVAKEAADVVLVNDDLSTILAAIEEGKNIFGNIRNFITFQLSTSVAALTLVALATMMGLPQPLNAMQVLWINILMDGPPAQSLGVEPVDPEVMRLPPRRKNANIITGRLITRVLVAAALIVAGTMAIYVSEMQDGAVTARDTSMVGCYAETAVKLLLLLLPLFAVAMTFTTFVCFDMFNALTCRSATRSVFEFGLFTNTAFNFAVAGSLLGQLGVIYLPFLQSVFQTEALGLVDILKILVISSSVLWVDEGVKWWKHRRGGEVTAVEELEMMSV</sequence>
<evidence type="ECO:0000313" key="15">
    <source>
        <dbReference type="Proteomes" id="UP001143981"/>
    </source>
</evidence>
<dbReference type="InterPro" id="IPR004014">
    <property type="entry name" value="ATPase_P-typ_cation-transptr_N"/>
</dbReference>
<comment type="caution">
    <text evidence="14">The sequence shown here is derived from an EMBL/GenBank/DDBJ whole genome shotgun (WGS) entry which is preliminary data.</text>
</comment>
<keyword evidence="6 12" id="KW-0106">Calcium</keyword>
<dbReference type="Pfam" id="PF00689">
    <property type="entry name" value="Cation_ATPase_C"/>
    <property type="match status" value="1"/>
</dbReference>
<comment type="catalytic activity">
    <reaction evidence="12">
        <text>Ca(2+)(in) + ATP + H2O = Ca(2+)(out) + ADP + phosphate + H(+)</text>
        <dbReference type="Rhea" id="RHEA:18105"/>
        <dbReference type="ChEBI" id="CHEBI:15377"/>
        <dbReference type="ChEBI" id="CHEBI:15378"/>
        <dbReference type="ChEBI" id="CHEBI:29108"/>
        <dbReference type="ChEBI" id="CHEBI:30616"/>
        <dbReference type="ChEBI" id="CHEBI:43474"/>
        <dbReference type="ChEBI" id="CHEBI:456216"/>
        <dbReference type="EC" id="7.2.2.10"/>
    </reaction>
</comment>
<dbReference type="GO" id="GO:0016020">
    <property type="term" value="C:membrane"/>
    <property type="evidence" value="ECO:0007669"/>
    <property type="project" value="UniProtKB-SubCell"/>
</dbReference>
<dbReference type="SFLD" id="SFLDS00003">
    <property type="entry name" value="Haloacid_Dehalogenase"/>
    <property type="match status" value="1"/>
</dbReference>
<dbReference type="SMART" id="SM00831">
    <property type="entry name" value="Cation_ATPase_N"/>
    <property type="match status" value="1"/>
</dbReference>
<dbReference type="AlphaFoldDB" id="A0A9W7YDV1"/>
<dbReference type="InterPro" id="IPR018303">
    <property type="entry name" value="ATPase_P-typ_P_site"/>
</dbReference>
<dbReference type="PRINTS" id="PR00119">
    <property type="entry name" value="CATATPASE"/>
</dbReference>
<protein>
    <recommendedName>
        <fullName evidence="12">Calcium-transporting ATPase</fullName>
        <ecNumber evidence="12">7.2.2.10</ecNumber>
    </recommendedName>
</protein>
<dbReference type="GO" id="GO:0005388">
    <property type="term" value="F:P-type calcium transporter activity"/>
    <property type="evidence" value="ECO:0007669"/>
    <property type="project" value="UniProtKB-EC"/>
</dbReference>
<dbReference type="EC" id="7.2.2.10" evidence="12"/>
<dbReference type="InterPro" id="IPR023214">
    <property type="entry name" value="HAD_sf"/>
</dbReference>
<dbReference type="InterPro" id="IPR006413">
    <property type="entry name" value="P-type_ATPase_IIA_PMR1"/>
</dbReference>
<dbReference type="NCBIfam" id="TIGR01522">
    <property type="entry name" value="ATPase-IIA2_Ca"/>
    <property type="match status" value="1"/>
</dbReference>
<feature type="transmembrane region" description="Helical" evidence="12">
    <location>
        <begin position="857"/>
        <end position="884"/>
    </location>
</feature>
<dbReference type="SUPFAM" id="SSF56784">
    <property type="entry name" value="HAD-like"/>
    <property type="match status" value="1"/>
</dbReference>
<dbReference type="GO" id="GO:0005524">
    <property type="term" value="F:ATP binding"/>
    <property type="evidence" value="ECO:0007669"/>
    <property type="project" value="UniProtKB-KW"/>
</dbReference>
<dbReference type="SFLD" id="SFLDG00002">
    <property type="entry name" value="C1.7:_P-type_atpase_like"/>
    <property type="match status" value="1"/>
</dbReference>
<comment type="caution">
    <text evidence="12">Lacks conserved residue(s) required for the propagation of feature annotation.</text>
</comment>
<evidence type="ECO:0000256" key="1">
    <source>
        <dbReference type="ARBA" id="ARBA00004127"/>
    </source>
</evidence>
<dbReference type="Gene3D" id="1.20.1110.10">
    <property type="entry name" value="Calcium-transporting ATPase, transmembrane domain"/>
    <property type="match status" value="1"/>
</dbReference>
<proteinExistence type="inferred from homology"/>
<dbReference type="PROSITE" id="PS00154">
    <property type="entry name" value="ATPASE_E1_E2"/>
    <property type="match status" value="1"/>
</dbReference>
<keyword evidence="9 12" id="KW-1133">Transmembrane helix</keyword>
<dbReference type="InterPro" id="IPR008250">
    <property type="entry name" value="ATPase_P-typ_transduc_dom_A_sf"/>
</dbReference>
<feature type="transmembrane region" description="Helical" evidence="12">
    <location>
        <begin position="822"/>
        <end position="845"/>
    </location>
</feature>
<dbReference type="SUPFAM" id="SSF81660">
    <property type="entry name" value="Metal cation-transporting ATPase, ATP-binding domain N"/>
    <property type="match status" value="1"/>
</dbReference>
<keyword evidence="8" id="KW-1278">Translocase</keyword>
<keyword evidence="11 12" id="KW-0472">Membrane</keyword>
<dbReference type="Pfam" id="PF13246">
    <property type="entry name" value="Cation_ATPase"/>
    <property type="match status" value="1"/>
</dbReference>
<reference evidence="14" key="1">
    <citation type="submission" date="2022-07" db="EMBL/GenBank/DDBJ databases">
        <title>Phylogenomic reconstructions and comparative analyses of Kickxellomycotina fungi.</title>
        <authorList>
            <person name="Reynolds N.K."/>
            <person name="Stajich J.E."/>
            <person name="Barry K."/>
            <person name="Grigoriev I.V."/>
            <person name="Crous P."/>
            <person name="Smith M.E."/>
        </authorList>
    </citation>
    <scope>NUCLEOTIDE SEQUENCE</scope>
    <source>
        <strain evidence="14">BCRC 34381</strain>
    </source>
</reference>
<evidence type="ECO:0000256" key="7">
    <source>
        <dbReference type="ARBA" id="ARBA00022840"/>
    </source>
</evidence>
<keyword evidence="3 12" id="KW-0109">Calcium transport</keyword>
<dbReference type="InterPro" id="IPR001757">
    <property type="entry name" value="P_typ_ATPase"/>
</dbReference>
<evidence type="ECO:0000313" key="14">
    <source>
        <dbReference type="EMBL" id="KAJ1730938.1"/>
    </source>
</evidence>
<dbReference type="FunFam" id="2.70.150.10:FF:000008">
    <property type="entry name" value="Calcium-transporting ATPase"/>
    <property type="match status" value="1"/>
</dbReference>
<dbReference type="Pfam" id="PF00690">
    <property type="entry name" value="Cation_ATPase_N"/>
    <property type="match status" value="1"/>
</dbReference>
<gene>
    <name evidence="14" type="primary">PMR1</name>
    <name evidence="14" type="ORF">LPJ61_002774</name>
</gene>
<evidence type="ECO:0000256" key="9">
    <source>
        <dbReference type="ARBA" id="ARBA00022989"/>
    </source>
</evidence>
<dbReference type="InterPro" id="IPR006068">
    <property type="entry name" value="ATPase_P-typ_cation-transptr_C"/>
</dbReference>
<dbReference type="PANTHER" id="PTHR42861">
    <property type="entry name" value="CALCIUM-TRANSPORTING ATPASE"/>
    <property type="match status" value="1"/>
</dbReference>
<evidence type="ECO:0000256" key="2">
    <source>
        <dbReference type="ARBA" id="ARBA00022448"/>
    </source>
</evidence>
<dbReference type="SUPFAM" id="SSF81665">
    <property type="entry name" value="Calcium ATPase, transmembrane domain M"/>
    <property type="match status" value="1"/>
</dbReference>
<comment type="similarity">
    <text evidence="12">Belongs to the cation transport ATPase (P-type) (TC 3.A.3) family.</text>
</comment>
<dbReference type="SFLD" id="SFLDF00027">
    <property type="entry name" value="p-type_atpase"/>
    <property type="match status" value="1"/>
</dbReference>
<dbReference type="GO" id="GO:0016887">
    <property type="term" value="F:ATP hydrolysis activity"/>
    <property type="evidence" value="ECO:0007669"/>
    <property type="project" value="InterPro"/>
</dbReference>
<dbReference type="Gene3D" id="2.70.150.10">
    <property type="entry name" value="Calcium-transporting ATPase, cytoplasmic transduction domain A"/>
    <property type="match status" value="1"/>
</dbReference>
<accession>A0A9W7YDV1</accession>
<keyword evidence="15" id="KW-1185">Reference proteome</keyword>
<dbReference type="Gene3D" id="3.40.50.1000">
    <property type="entry name" value="HAD superfamily/HAD-like"/>
    <property type="match status" value="1"/>
</dbReference>
<evidence type="ECO:0000256" key="12">
    <source>
        <dbReference type="RuleBase" id="RU361146"/>
    </source>
</evidence>
<comment type="function">
    <text evidence="12">Catalyzes the hydrolysis of ATP coupled with the transport of calcium.</text>
</comment>
<keyword evidence="10 12" id="KW-0406">Ion transport</keyword>
<evidence type="ECO:0000256" key="3">
    <source>
        <dbReference type="ARBA" id="ARBA00022568"/>
    </source>
</evidence>
<dbReference type="OrthoDB" id="3352408at2759"/>
<dbReference type="Pfam" id="PF00122">
    <property type="entry name" value="E1-E2_ATPase"/>
    <property type="match status" value="1"/>
</dbReference>
<evidence type="ECO:0000256" key="4">
    <source>
        <dbReference type="ARBA" id="ARBA00022692"/>
    </source>
</evidence>
<keyword evidence="7 12" id="KW-0067">ATP-binding</keyword>
<dbReference type="GO" id="GO:0012505">
    <property type="term" value="C:endomembrane system"/>
    <property type="evidence" value="ECO:0007669"/>
    <property type="project" value="UniProtKB-SubCell"/>
</dbReference>
<feature type="transmembrane region" description="Helical" evidence="12">
    <location>
        <begin position="272"/>
        <end position="291"/>
    </location>
</feature>
<evidence type="ECO:0000256" key="11">
    <source>
        <dbReference type="ARBA" id="ARBA00023136"/>
    </source>
</evidence>
<evidence type="ECO:0000259" key="13">
    <source>
        <dbReference type="SMART" id="SM00831"/>
    </source>
</evidence>
<dbReference type="InterPro" id="IPR023298">
    <property type="entry name" value="ATPase_P-typ_TM_dom_sf"/>
</dbReference>
<dbReference type="EMBL" id="JANBOI010000386">
    <property type="protein sequence ID" value="KAJ1730938.1"/>
    <property type="molecule type" value="Genomic_DNA"/>
</dbReference>
<evidence type="ECO:0000256" key="10">
    <source>
        <dbReference type="ARBA" id="ARBA00023065"/>
    </source>
</evidence>
<keyword evidence="5 12" id="KW-0547">Nucleotide-binding</keyword>
<name>A0A9W7YDV1_9FUNG</name>
<dbReference type="InterPro" id="IPR059000">
    <property type="entry name" value="ATPase_P-type_domA"/>
</dbReference>
<dbReference type="InterPro" id="IPR036412">
    <property type="entry name" value="HAD-like_sf"/>
</dbReference>
<comment type="subcellular location">
    <subcellularLocation>
        <location evidence="1">Endomembrane system</location>
        <topology evidence="1">Multi-pass membrane protein</topology>
    </subcellularLocation>
    <subcellularLocation>
        <location evidence="12">Membrane</location>
        <topology evidence="12">Multi-pass membrane protein</topology>
    </subcellularLocation>
</comment>
<dbReference type="InterPro" id="IPR044492">
    <property type="entry name" value="P_typ_ATPase_HD_dom"/>
</dbReference>
<organism evidence="14 15">
    <name type="scientific">Coemansia biformis</name>
    <dbReference type="NCBI Taxonomy" id="1286918"/>
    <lineage>
        <taxon>Eukaryota</taxon>
        <taxon>Fungi</taxon>
        <taxon>Fungi incertae sedis</taxon>
        <taxon>Zoopagomycota</taxon>
        <taxon>Kickxellomycotina</taxon>
        <taxon>Kickxellomycetes</taxon>
        <taxon>Kickxellales</taxon>
        <taxon>Kickxellaceae</taxon>
        <taxon>Coemansia</taxon>
    </lineage>
</organism>
<evidence type="ECO:0000256" key="8">
    <source>
        <dbReference type="ARBA" id="ARBA00022967"/>
    </source>
</evidence>
<feature type="domain" description="Cation-transporting P-type ATPase N-terminal" evidence="13">
    <location>
        <begin position="23"/>
        <end position="98"/>
    </location>
</feature>
<keyword evidence="4 12" id="KW-0812">Transmembrane</keyword>
<keyword evidence="2 12" id="KW-0813">Transport</keyword>
<dbReference type="SUPFAM" id="SSF81653">
    <property type="entry name" value="Calcium ATPase, transduction domain A"/>
    <property type="match status" value="1"/>
</dbReference>
<evidence type="ECO:0000256" key="6">
    <source>
        <dbReference type="ARBA" id="ARBA00022837"/>
    </source>
</evidence>
<evidence type="ECO:0000256" key="5">
    <source>
        <dbReference type="ARBA" id="ARBA00022741"/>
    </source>
</evidence>
<dbReference type="Proteomes" id="UP001143981">
    <property type="component" value="Unassembled WGS sequence"/>
</dbReference>